<dbReference type="GO" id="GO:0000166">
    <property type="term" value="F:nucleotide binding"/>
    <property type="evidence" value="ECO:0007669"/>
    <property type="project" value="InterPro"/>
</dbReference>
<accession>B6K6V8</accession>
<feature type="domain" description="Gfo/Idh/MocA-like oxidoreductase N-terminal" evidence="1">
    <location>
        <begin position="4"/>
        <end position="156"/>
    </location>
</feature>
<dbReference type="InterPro" id="IPR013944">
    <property type="entry name" value="OxRdtase_put_C"/>
</dbReference>
<dbReference type="OrthoDB" id="10250282at2759"/>
<sequence>MSAFRLAIIGAGGVNFGTEEGPWNNMARLEQVLGKSLDVVALICPVVADRERVLGKKRAGPFADAYKNVKEYDEVADYLEFLKKNPNEKPTAFLIGVPPQVHGSTKVGHDMEIEITKALPDATMFIEKPVSSSTPEDVFGVVSALDRTKSIVSVGYMLRYLKIVQKAKKFIADNNLKVIGTVARYNSAYIKNAKRFWWIISESGGPVVEQGTHFCDLSRYFGGDVDLSTVAVNRVNWDAPCGELHAMPVDESTIPPNERLPRFTAATWRYKSGAVGSLLHCITLQGVKYDTCIDVLCDGYYLRMVDFYGKPKLFVRTPESDDEQEFEFEDDDPYYSEFDTFVNVVLGKASKDTILSSFEDAAKTYQLTKVITNTGNHYGDK</sequence>
<feature type="domain" description="Oxidoreductase putative C-terminal" evidence="2">
    <location>
        <begin position="159"/>
        <end position="300"/>
    </location>
</feature>
<dbReference type="Pfam" id="PF08635">
    <property type="entry name" value="ox_reductase_C"/>
    <property type="match status" value="1"/>
</dbReference>
<dbReference type="Pfam" id="PF01408">
    <property type="entry name" value="GFO_IDH_MocA"/>
    <property type="match status" value="1"/>
</dbReference>
<reference evidence="3 4" key="1">
    <citation type="journal article" date="2011" name="Science">
        <title>Comparative functional genomics of the fission yeasts.</title>
        <authorList>
            <person name="Rhind N."/>
            <person name="Chen Z."/>
            <person name="Yassour M."/>
            <person name="Thompson D.A."/>
            <person name="Haas B.J."/>
            <person name="Habib N."/>
            <person name="Wapinski I."/>
            <person name="Roy S."/>
            <person name="Lin M.F."/>
            <person name="Heiman D.I."/>
            <person name="Young S.K."/>
            <person name="Furuya K."/>
            <person name="Guo Y."/>
            <person name="Pidoux A."/>
            <person name="Chen H.M."/>
            <person name="Robbertse B."/>
            <person name="Goldberg J.M."/>
            <person name="Aoki K."/>
            <person name="Bayne E.H."/>
            <person name="Berlin A.M."/>
            <person name="Desjardins C.A."/>
            <person name="Dobbs E."/>
            <person name="Dukaj L."/>
            <person name="Fan L."/>
            <person name="FitzGerald M.G."/>
            <person name="French C."/>
            <person name="Gujja S."/>
            <person name="Hansen K."/>
            <person name="Keifenheim D."/>
            <person name="Levin J.Z."/>
            <person name="Mosher R.A."/>
            <person name="Mueller C.A."/>
            <person name="Pfiffner J."/>
            <person name="Priest M."/>
            <person name="Russ C."/>
            <person name="Smialowska A."/>
            <person name="Swoboda P."/>
            <person name="Sykes S.M."/>
            <person name="Vaughn M."/>
            <person name="Vengrova S."/>
            <person name="Yoder R."/>
            <person name="Zeng Q."/>
            <person name="Allshire R."/>
            <person name="Baulcombe D."/>
            <person name="Birren B.W."/>
            <person name="Brown W."/>
            <person name="Ekwall K."/>
            <person name="Kellis M."/>
            <person name="Leatherwood J."/>
            <person name="Levin H."/>
            <person name="Margalit H."/>
            <person name="Martienssen R."/>
            <person name="Nieduszynski C.A."/>
            <person name="Spatafora J.W."/>
            <person name="Friedman N."/>
            <person name="Dalgaard J.Z."/>
            <person name="Baumann P."/>
            <person name="Niki H."/>
            <person name="Regev A."/>
            <person name="Nusbaum C."/>
        </authorList>
    </citation>
    <scope>NUCLEOTIDE SEQUENCE [LARGE SCALE GENOMIC DNA]</scope>
    <source>
        <strain evidence="4">yFS275 / FY16936</strain>
    </source>
</reference>
<proteinExistence type="predicted"/>
<evidence type="ECO:0000259" key="1">
    <source>
        <dbReference type="Pfam" id="PF01408"/>
    </source>
</evidence>
<evidence type="ECO:0000259" key="2">
    <source>
        <dbReference type="Pfam" id="PF08635"/>
    </source>
</evidence>
<dbReference type="JaponicusDB" id="SJAG_04458"/>
<dbReference type="GeneID" id="7051819"/>
<dbReference type="PANTHER" id="PTHR43249">
    <property type="entry name" value="UDP-N-ACETYL-2-AMINO-2-DEOXY-D-GLUCURONATE OXIDASE"/>
    <property type="match status" value="1"/>
</dbReference>
<dbReference type="HOGENOM" id="CLU_039338_0_0_1"/>
<dbReference type="eggNOG" id="ENOG502QUVQ">
    <property type="taxonomic scope" value="Eukaryota"/>
</dbReference>
<keyword evidence="4" id="KW-1185">Reference proteome</keyword>
<dbReference type="GO" id="GO:0016616">
    <property type="term" value="F:oxidoreductase activity, acting on the CH-OH group of donors, NAD or NADP as acceptor"/>
    <property type="evidence" value="ECO:0000318"/>
    <property type="project" value="GO_Central"/>
</dbReference>
<gene>
    <name evidence="3" type="ORF">SJAG_04458</name>
</gene>
<protein>
    <submittedName>
        <fullName evidence="3">NAD binding dehydrogenase</fullName>
    </submittedName>
</protein>
<dbReference type="PANTHER" id="PTHR43249:SF1">
    <property type="entry name" value="D-GLUCOSIDE 3-DEHYDROGENASE"/>
    <property type="match status" value="1"/>
</dbReference>
<dbReference type="InterPro" id="IPR036291">
    <property type="entry name" value="NAD(P)-bd_dom_sf"/>
</dbReference>
<dbReference type="EMBL" id="KE651168">
    <property type="protein sequence ID" value="EEB09262.1"/>
    <property type="molecule type" value="Genomic_DNA"/>
</dbReference>
<dbReference type="OMA" id="WKYDSGA"/>
<dbReference type="InterPro" id="IPR052515">
    <property type="entry name" value="Gfo/Idh/MocA_Oxidoreductase"/>
</dbReference>
<evidence type="ECO:0000313" key="3">
    <source>
        <dbReference type="EMBL" id="EEB09262.1"/>
    </source>
</evidence>
<dbReference type="SUPFAM" id="SSF51735">
    <property type="entry name" value="NAD(P)-binding Rossmann-fold domains"/>
    <property type="match status" value="1"/>
</dbReference>
<dbReference type="Gene3D" id="3.30.360.10">
    <property type="entry name" value="Dihydrodipicolinate Reductase, domain 2"/>
    <property type="match status" value="1"/>
</dbReference>
<dbReference type="RefSeq" id="XP_002175555.1">
    <property type="nucleotide sequence ID" value="XM_002175519.2"/>
</dbReference>
<dbReference type="VEuPathDB" id="FungiDB:SJAG_04458"/>
<name>B6K6V8_SCHJY</name>
<dbReference type="Gene3D" id="3.40.50.720">
    <property type="entry name" value="NAD(P)-binding Rossmann-like Domain"/>
    <property type="match status" value="1"/>
</dbReference>
<dbReference type="InterPro" id="IPR000683">
    <property type="entry name" value="Gfo/Idh/MocA-like_OxRdtase_N"/>
</dbReference>
<dbReference type="Proteomes" id="UP000001744">
    <property type="component" value="Unassembled WGS sequence"/>
</dbReference>
<dbReference type="STRING" id="402676.B6K6V8"/>
<dbReference type="SUPFAM" id="SSF55347">
    <property type="entry name" value="Glyceraldehyde-3-phosphate dehydrogenase-like, C-terminal domain"/>
    <property type="match status" value="1"/>
</dbReference>
<organism evidence="3 4">
    <name type="scientific">Schizosaccharomyces japonicus (strain yFS275 / FY16936)</name>
    <name type="common">Fission yeast</name>
    <dbReference type="NCBI Taxonomy" id="402676"/>
    <lineage>
        <taxon>Eukaryota</taxon>
        <taxon>Fungi</taxon>
        <taxon>Dikarya</taxon>
        <taxon>Ascomycota</taxon>
        <taxon>Taphrinomycotina</taxon>
        <taxon>Schizosaccharomycetes</taxon>
        <taxon>Schizosaccharomycetales</taxon>
        <taxon>Schizosaccharomycetaceae</taxon>
        <taxon>Schizosaccharomyces</taxon>
    </lineage>
</organism>
<dbReference type="AlphaFoldDB" id="B6K6V8"/>
<evidence type="ECO:0000313" key="4">
    <source>
        <dbReference type="Proteomes" id="UP000001744"/>
    </source>
</evidence>